<organism evidence="2 3">
    <name type="scientific">Methanofollis aquaemaris</name>
    <dbReference type="NCBI Taxonomy" id="126734"/>
    <lineage>
        <taxon>Archaea</taxon>
        <taxon>Methanobacteriati</taxon>
        <taxon>Methanobacteriota</taxon>
        <taxon>Stenosarchaea group</taxon>
        <taxon>Methanomicrobia</taxon>
        <taxon>Methanomicrobiales</taxon>
        <taxon>Methanomicrobiaceae</taxon>
        <taxon>Methanofollis</taxon>
    </lineage>
</organism>
<dbReference type="KEGG" id="maqe:RJ40_02945"/>
<protein>
    <recommendedName>
        <fullName evidence="1">Roadblock/LAMTOR2 domain-containing protein</fullName>
    </recommendedName>
</protein>
<evidence type="ECO:0000313" key="2">
    <source>
        <dbReference type="EMBL" id="QSZ66530.1"/>
    </source>
</evidence>
<feature type="domain" description="Roadblock/LAMTOR2" evidence="1">
    <location>
        <begin position="5"/>
        <end position="91"/>
    </location>
</feature>
<accession>A0A8A3S4C7</accession>
<reference evidence="2" key="1">
    <citation type="journal article" date="2001" name="Int. J. Syst. Evol. Microbiol.">
        <title>Methanofollis aquaemaris sp. nov., a methanogen isolated from an aquaculture fish pond.</title>
        <authorList>
            <person name="Lai M.C."/>
            <person name="Chen S.C."/>
        </authorList>
    </citation>
    <scope>NUCLEOTIDE SEQUENCE</scope>
    <source>
        <strain evidence="2">N2F9704</strain>
    </source>
</reference>
<dbReference type="Proteomes" id="UP001042704">
    <property type="component" value="Chromosome"/>
</dbReference>
<dbReference type="Gene3D" id="3.30.450.30">
    <property type="entry name" value="Dynein light chain 2a, cytoplasmic"/>
    <property type="match status" value="1"/>
</dbReference>
<dbReference type="SMART" id="SM00960">
    <property type="entry name" value="Robl_LC7"/>
    <property type="match status" value="1"/>
</dbReference>
<evidence type="ECO:0000259" key="1">
    <source>
        <dbReference type="SMART" id="SM00960"/>
    </source>
</evidence>
<sequence length="115" mass="11600">MVGMLTFVLKKLLVGGAVGAALVGPEGEVLGQAGGADWDGAAPLIHGAASSWDRLAGGLETERYGGAIVEGTGGSLLVMPIEDGSVLAVLLGPGANQGRVRYEMKKNIELITSVV</sequence>
<name>A0A8A3S4C7_9EURY</name>
<evidence type="ECO:0000313" key="3">
    <source>
        <dbReference type="Proteomes" id="UP001042704"/>
    </source>
</evidence>
<dbReference type="AlphaFoldDB" id="A0A8A3S4C7"/>
<keyword evidence="3" id="KW-1185">Reference proteome</keyword>
<dbReference type="InterPro" id="IPR004942">
    <property type="entry name" value="Roadblock/LAMTOR2_dom"/>
</dbReference>
<dbReference type="Pfam" id="PF03259">
    <property type="entry name" value="Robl_LC7"/>
    <property type="match status" value="1"/>
</dbReference>
<proteinExistence type="predicted"/>
<dbReference type="RefSeq" id="WP_265581876.1">
    <property type="nucleotide sequence ID" value="NZ_CP036172.1"/>
</dbReference>
<dbReference type="EMBL" id="CP036172">
    <property type="protein sequence ID" value="QSZ66530.1"/>
    <property type="molecule type" value="Genomic_DNA"/>
</dbReference>
<dbReference type="SUPFAM" id="SSF103196">
    <property type="entry name" value="Roadblock/LC7 domain"/>
    <property type="match status" value="1"/>
</dbReference>
<gene>
    <name evidence="2" type="ORF">RJ40_02945</name>
</gene>
<dbReference type="GeneID" id="76423288"/>
<reference evidence="2" key="2">
    <citation type="submission" date="2019-02" db="EMBL/GenBank/DDBJ databases">
        <authorList>
            <person name="Chen S.-C."/>
            <person name="Chien H.-H."/>
            <person name="Lai M.-C."/>
        </authorList>
    </citation>
    <scope>NUCLEOTIDE SEQUENCE</scope>
    <source>
        <strain evidence="2">N2F9704</strain>
    </source>
</reference>